<keyword evidence="1" id="KW-0812">Transmembrane</keyword>
<dbReference type="Pfam" id="PF11239">
    <property type="entry name" value="DUF3040"/>
    <property type="match status" value="1"/>
</dbReference>
<gene>
    <name evidence="2" type="ORF">GPZ80_23430</name>
</gene>
<evidence type="ECO:0000256" key="1">
    <source>
        <dbReference type="SAM" id="Phobius"/>
    </source>
</evidence>
<feature type="transmembrane region" description="Helical" evidence="1">
    <location>
        <begin position="46"/>
        <end position="79"/>
    </location>
</feature>
<evidence type="ECO:0000313" key="3">
    <source>
        <dbReference type="Proteomes" id="UP000734823"/>
    </source>
</evidence>
<reference evidence="2 3" key="1">
    <citation type="submission" date="2020-06" db="EMBL/GenBank/DDBJ databases">
        <title>Actinokineospora xiongansis sp. nov., isolated from soil of Baiyangdian.</title>
        <authorList>
            <person name="Zhang X."/>
        </authorList>
    </citation>
    <scope>NUCLEOTIDE SEQUENCE [LARGE SCALE GENOMIC DNA]</scope>
    <source>
        <strain evidence="2 3">HBU206404</strain>
    </source>
</reference>
<accession>A0ABR7LBM6</accession>
<organism evidence="2 3">
    <name type="scientific">Actinokineospora xionganensis</name>
    <dbReference type="NCBI Taxonomy" id="2684470"/>
    <lineage>
        <taxon>Bacteria</taxon>
        <taxon>Bacillati</taxon>
        <taxon>Actinomycetota</taxon>
        <taxon>Actinomycetes</taxon>
        <taxon>Pseudonocardiales</taxon>
        <taxon>Pseudonocardiaceae</taxon>
        <taxon>Actinokineospora</taxon>
    </lineage>
</organism>
<dbReference type="Proteomes" id="UP000734823">
    <property type="component" value="Unassembled WGS sequence"/>
</dbReference>
<dbReference type="RefSeq" id="WP_187223211.1">
    <property type="nucleotide sequence ID" value="NZ_JABVED010000014.1"/>
</dbReference>
<evidence type="ECO:0000313" key="2">
    <source>
        <dbReference type="EMBL" id="MBC6450119.1"/>
    </source>
</evidence>
<proteinExistence type="predicted"/>
<protein>
    <submittedName>
        <fullName evidence="2">DUF3040 domain-containing protein</fullName>
    </submittedName>
</protein>
<keyword evidence="1" id="KW-1133">Transmembrane helix</keyword>
<keyword evidence="3" id="KW-1185">Reference proteome</keyword>
<sequence>MLSMGDRRRLDEIESLTRAADPDFADGLRDWDPVPPRDDRRAPVVALGIGTALVLLVATLAGSLMVMLMATIGLVCAVVKYRTCVRRSHLWSRDARWRPRW</sequence>
<keyword evidence="1" id="KW-0472">Membrane</keyword>
<comment type="caution">
    <text evidence="2">The sequence shown here is derived from an EMBL/GenBank/DDBJ whole genome shotgun (WGS) entry which is preliminary data.</text>
</comment>
<dbReference type="InterPro" id="IPR021401">
    <property type="entry name" value="DUF3040"/>
</dbReference>
<name>A0ABR7LBM6_9PSEU</name>
<dbReference type="EMBL" id="JABVED010000014">
    <property type="protein sequence ID" value="MBC6450119.1"/>
    <property type="molecule type" value="Genomic_DNA"/>
</dbReference>